<feature type="compositionally biased region" description="Basic and acidic residues" evidence="11">
    <location>
        <begin position="332"/>
        <end position="354"/>
    </location>
</feature>
<evidence type="ECO:0000256" key="10">
    <source>
        <dbReference type="SAM" id="Coils"/>
    </source>
</evidence>
<feature type="compositionally biased region" description="Low complexity" evidence="11">
    <location>
        <begin position="706"/>
        <end position="727"/>
    </location>
</feature>
<feature type="region of interest" description="Disordered" evidence="11">
    <location>
        <begin position="706"/>
        <end position="728"/>
    </location>
</feature>
<keyword evidence="15" id="KW-1185">Reference proteome</keyword>
<feature type="domain" description="CobN/magnesium chelatase" evidence="12">
    <location>
        <begin position="615"/>
        <end position="690"/>
    </location>
</feature>
<dbReference type="PANTHER" id="PTHR44119:SF1">
    <property type="entry name" value="MAGNESIUM-CHELATASE SUBUNIT CHLH, CHLOROPLASTIC"/>
    <property type="match status" value="1"/>
</dbReference>
<evidence type="ECO:0000256" key="2">
    <source>
        <dbReference type="ARBA" id="ARBA00012825"/>
    </source>
</evidence>
<comment type="similarity">
    <text evidence="1">Belongs to the Mg-chelatase subunit H family.</text>
</comment>
<evidence type="ECO:0000259" key="13">
    <source>
        <dbReference type="Pfam" id="PF11965"/>
    </source>
</evidence>
<feature type="coiled-coil region" evidence="10">
    <location>
        <begin position="275"/>
        <end position="309"/>
    </location>
</feature>
<comment type="catalytic activity">
    <reaction evidence="9">
        <text>protoporphyrin IX + Mg(2+) + ATP + H2O = Mg-protoporphyrin IX + ADP + phosphate + 3 H(+)</text>
        <dbReference type="Rhea" id="RHEA:13961"/>
        <dbReference type="ChEBI" id="CHEBI:15377"/>
        <dbReference type="ChEBI" id="CHEBI:15378"/>
        <dbReference type="ChEBI" id="CHEBI:18420"/>
        <dbReference type="ChEBI" id="CHEBI:30616"/>
        <dbReference type="ChEBI" id="CHEBI:43474"/>
        <dbReference type="ChEBI" id="CHEBI:57306"/>
        <dbReference type="ChEBI" id="CHEBI:60492"/>
        <dbReference type="ChEBI" id="CHEBI:456216"/>
        <dbReference type="EC" id="6.6.1.1"/>
    </reaction>
</comment>
<dbReference type="OrthoDB" id="10252009at2759"/>
<dbReference type="Gramene" id="GBG70565">
    <property type="protein sequence ID" value="GBG70565"/>
    <property type="gene ID" value="CBR_g6691"/>
</dbReference>
<sequence length="1538" mass="171208">MAACYAAGDRSRYRIVVAGPSKAASTGRATGDRSLYAVAVRTARRYSDARRWRCYISGGYGGYGGASSTKDTLLGTGGYGANGVDGEWYSSSSRTSCQGRWETGRSRRGPVVGFAARHPLVSTAAMSGSGRSSRHDRLSSLLTEFADSDKKLWFWRESLDRGSQRKVGTKREHVHVAANAQAHVDGADSAESYRYFSINKKIGKTNCYYSIAGHRSSPHRAVQSGGKLMSVGGGGASGGGVATSAEEATRVSDPALDVAMAMAMVEEDSSKTSKAEAFVEALEEGEKVIKELEQKLAGKMGKLDDLQSRIDGLYNATFAGVEIRVPREENREKKWEREGGEVEVEAERGGHGDEDGYESMIFEQMTEAQWSEIGRSRPRLINAMIESVEKIKWQNFQRDVHSLTLTRDRVRQFMHLVLHLDNQGCQEPLDLEIDNEAGDIESSPILKRAQANIVLISGFESFNVGLYKKAAALIKSRCPGIRLSVFSDRDIDSRRKEVQAALVNADAFFGSLLFDYDQCEWLKEQVKNIPIRLVFESSLELMATTSLGSFQMGGQRKGMPGPVKAVLSKFGGGKEEDRLVGYLSFLKIGPKLLRFVPGKKARDLRNWLTVYGYWNQEYLRWYRSQNRLPRDAPVIGLLLYRKHVVTEQPYISRMIKIFENEGLLPLPIFINGVEAHTVARDLLTSKHEKITDGRSYLAYSTMPLMTSTAPRSTSRSRPTPYASSTSYNLGDLPEDFNGEDLIIALQEMDQSQVVYAGEKGPELALTNAAQRAKENGRELPKLTLNAHTIDWRQLRSWIGPVLLSKVEKSWGELRRYKGIRTDAEGRSVVSGLQLGNIWIGVQPLLGIEGDPMRLLFERDLTPHPQYVAFYKWLQNEYDADAVIHFGMHGTATLFIQPWEFALFFQKWQILSSLLYDAADDVNSSPKYEEISANAVRFKHQISEYRENPEANDALKGSIVGVLETSGLQGDCPFIEATGNQPAVMLTEESVQTVGQDEFIGYMKRLYEYLQIVENRLFSEGLHSLGTPPSSEQMEQYLSAYYGEDLSEEAVRAVALAEEKGGIAEVRRRLERIWVQDGVPAVRTEEMDRRLEEAVAIRDLLRQNTEEIESLIRGLNGDYVLPATGGDLLRDGPGVLPTGRNIHALDPYRMPSAAAWERGSAIAEKIIAQHQEGQPEGTDSKYPETVAVMLWGLDAIKTRGESVAIAVALVGARPVKEGTGRIVRFELKPLEELGRPRIDVLANLSGIFRDSFSNVVELLDDMFERAAEADEPPEMNFIRKHALELKAEGVDSSTSRIFSNPAGDYGSMVNERVGAADWDNGAELGDTWKSRNAFSYGRGEKGVARPEVLDKLLQTTDRIVQEIDSVEYGLTDIQEYYANTGAMKKAAETARGEGGKPVKCSIVETFGKNVQPRDLESALRLEYRAKLLNPKWAQKMADQGSGGAYEISQRMTALLGWSGTTDFKEKWVYDQAADTYALDEEMAAKLRKSNPQAFQNTLKRMLEAAGRGIWKADPDKLAKLQELYADIDNEIESVQVRRR</sequence>
<evidence type="ECO:0000256" key="5">
    <source>
        <dbReference type="ARBA" id="ARBA00022741"/>
    </source>
</evidence>
<comment type="caution">
    <text evidence="14">The sequence shown here is derived from an EMBL/GenBank/DDBJ whole genome shotgun (WGS) entry which is preliminary data.</text>
</comment>
<dbReference type="InterPro" id="IPR003672">
    <property type="entry name" value="CobN/Mg_chltase"/>
</dbReference>
<accession>A0A388KKH6</accession>
<gene>
    <name evidence="14" type="ORF">CBR_g6691</name>
</gene>
<name>A0A388KKH6_CHABU</name>
<dbReference type="InterPro" id="IPR022571">
    <property type="entry name" value="Mg_chelatase_H_N"/>
</dbReference>
<feature type="region of interest" description="Disordered" evidence="11">
    <location>
        <begin position="332"/>
        <end position="356"/>
    </location>
</feature>
<reference evidence="14 15" key="1">
    <citation type="journal article" date="2018" name="Cell">
        <title>The Chara Genome: Secondary Complexity and Implications for Plant Terrestrialization.</title>
        <authorList>
            <person name="Nishiyama T."/>
            <person name="Sakayama H."/>
            <person name="Vries J.D."/>
            <person name="Buschmann H."/>
            <person name="Saint-Marcoux D."/>
            <person name="Ullrich K.K."/>
            <person name="Haas F.B."/>
            <person name="Vanderstraeten L."/>
            <person name="Becker D."/>
            <person name="Lang D."/>
            <person name="Vosolsobe S."/>
            <person name="Rombauts S."/>
            <person name="Wilhelmsson P.K.I."/>
            <person name="Janitza P."/>
            <person name="Kern R."/>
            <person name="Heyl A."/>
            <person name="Rumpler F."/>
            <person name="Villalobos L.I.A.C."/>
            <person name="Clay J.M."/>
            <person name="Skokan R."/>
            <person name="Toyoda A."/>
            <person name="Suzuki Y."/>
            <person name="Kagoshima H."/>
            <person name="Schijlen E."/>
            <person name="Tajeshwar N."/>
            <person name="Catarino B."/>
            <person name="Hetherington A.J."/>
            <person name="Saltykova A."/>
            <person name="Bonnot C."/>
            <person name="Breuninger H."/>
            <person name="Symeonidi A."/>
            <person name="Radhakrishnan G.V."/>
            <person name="Van Nieuwerburgh F."/>
            <person name="Deforce D."/>
            <person name="Chang C."/>
            <person name="Karol K.G."/>
            <person name="Hedrich R."/>
            <person name="Ulvskov P."/>
            <person name="Glockner G."/>
            <person name="Delwiche C.F."/>
            <person name="Petrasek J."/>
            <person name="Van de Peer Y."/>
            <person name="Friml J."/>
            <person name="Beilby M."/>
            <person name="Dolan L."/>
            <person name="Kohara Y."/>
            <person name="Sugano S."/>
            <person name="Fujiyama A."/>
            <person name="Delaux P.-M."/>
            <person name="Quint M."/>
            <person name="TheiBen G."/>
            <person name="Hagemann M."/>
            <person name="Harholt J."/>
            <person name="Dunand C."/>
            <person name="Zachgo S."/>
            <person name="Langdale J."/>
            <person name="Maumus F."/>
            <person name="Straeten D.V.D."/>
            <person name="Gould S.B."/>
            <person name="Rensing S.A."/>
        </authorList>
    </citation>
    <scope>NUCLEOTIDE SEQUENCE [LARGE SCALE GENOMIC DNA]</scope>
    <source>
        <strain evidence="14 15">S276</strain>
    </source>
</reference>
<dbReference type="EC" id="6.6.1.1" evidence="2"/>
<keyword evidence="3" id="KW-0602">Photosynthesis</keyword>
<evidence type="ECO:0000256" key="4">
    <source>
        <dbReference type="ARBA" id="ARBA00022598"/>
    </source>
</evidence>
<protein>
    <recommendedName>
        <fullName evidence="2">magnesium chelatase</fullName>
        <ecNumber evidence="2">6.6.1.1</ecNumber>
    </recommendedName>
</protein>
<feature type="domain" description="Magnesium chelatase subunit H N-terminal" evidence="13">
    <location>
        <begin position="453"/>
        <end position="608"/>
    </location>
</feature>
<evidence type="ECO:0000259" key="12">
    <source>
        <dbReference type="Pfam" id="PF02514"/>
    </source>
</evidence>
<proteinExistence type="inferred from homology"/>
<keyword evidence="4" id="KW-0436">Ligase</keyword>
<dbReference type="OMA" id="GYWNAGG"/>
<dbReference type="Pfam" id="PF02514">
    <property type="entry name" value="CobN-Mg_chel"/>
    <property type="match status" value="3"/>
</dbReference>
<evidence type="ECO:0000313" key="15">
    <source>
        <dbReference type="Proteomes" id="UP000265515"/>
    </source>
</evidence>
<evidence type="ECO:0000256" key="6">
    <source>
        <dbReference type="ARBA" id="ARBA00022840"/>
    </source>
</evidence>
<keyword evidence="6" id="KW-0067">ATP-binding</keyword>
<evidence type="ECO:0000256" key="8">
    <source>
        <dbReference type="ARBA" id="ARBA00023444"/>
    </source>
</evidence>
<evidence type="ECO:0000256" key="11">
    <source>
        <dbReference type="SAM" id="MobiDB-lite"/>
    </source>
</evidence>
<dbReference type="GO" id="GO:0005524">
    <property type="term" value="F:ATP binding"/>
    <property type="evidence" value="ECO:0007669"/>
    <property type="project" value="UniProtKB-KW"/>
</dbReference>
<dbReference type="GO" id="GO:0015995">
    <property type="term" value="P:chlorophyll biosynthetic process"/>
    <property type="evidence" value="ECO:0007669"/>
    <property type="project" value="UniProtKB-KW"/>
</dbReference>
<organism evidence="14 15">
    <name type="scientific">Chara braunii</name>
    <name type="common">Braun's stonewort</name>
    <dbReference type="NCBI Taxonomy" id="69332"/>
    <lineage>
        <taxon>Eukaryota</taxon>
        <taxon>Viridiplantae</taxon>
        <taxon>Streptophyta</taxon>
        <taxon>Charophyceae</taxon>
        <taxon>Charales</taxon>
        <taxon>Characeae</taxon>
        <taxon>Chara</taxon>
    </lineage>
</organism>
<evidence type="ECO:0000256" key="7">
    <source>
        <dbReference type="ARBA" id="ARBA00023171"/>
    </source>
</evidence>
<evidence type="ECO:0000256" key="1">
    <source>
        <dbReference type="ARBA" id="ARBA00010851"/>
    </source>
</evidence>
<evidence type="ECO:0000313" key="14">
    <source>
        <dbReference type="EMBL" id="GBG70565.1"/>
    </source>
</evidence>
<dbReference type="STRING" id="69332.A0A388KKH6"/>
<feature type="domain" description="CobN/magnesium chelatase" evidence="12">
    <location>
        <begin position="934"/>
        <end position="1515"/>
    </location>
</feature>
<dbReference type="Proteomes" id="UP000265515">
    <property type="component" value="Unassembled WGS sequence"/>
</dbReference>
<dbReference type="GO" id="GO:0016851">
    <property type="term" value="F:magnesium chelatase activity"/>
    <property type="evidence" value="ECO:0007669"/>
    <property type="project" value="UniProtKB-EC"/>
</dbReference>
<dbReference type="PANTHER" id="PTHR44119">
    <property type="entry name" value="MAGNESIUM-CHELATASE SUBUNIT CHLH, CHLOROPLASTIC"/>
    <property type="match status" value="1"/>
</dbReference>
<dbReference type="Pfam" id="PF11965">
    <property type="entry name" value="DUF3479"/>
    <property type="match status" value="1"/>
</dbReference>
<keyword evidence="7" id="KW-0149">Chlorophyll biosynthesis</keyword>
<keyword evidence="10" id="KW-0175">Coiled coil</keyword>
<dbReference type="EMBL" id="BFEA01000133">
    <property type="protein sequence ID" value="GBG70565.1"/>
    <property type="molecule type" value="Genomic_DNA"/>
</dbReference>
<comment type="pathway">
    <text evidence="8">Porphyrin-containing compound metabolism.</text>
</comment>
<evidence type="ECO:0000256" key="9">
    <source>
        <dbReference type="ARBA" id="ARBA00048693"/>
    </source>
</evidence>
<feature type="domain" description="CobN/magnesium chelatase" evidence="12">
    <location>
        <begin position="726"/>
        <end position="891"/>
    </location>
</feature>
<evidence type="ECO:0000256" key="3">
    <source>
        <dbReference type="ARBA" id="ARBA00022531"/>
    </source>
</evidence>
<dbReference type="GO" id="GO:0015979">
    <property type="term" value="P:photosynthesis"/>
    <property type="evidence" value="ECO:0007669"/>
    <property type="project" value="UniProtKB-KW"/>
</dbReference>
<keyword evidence="5" id="KW-0547">Nucleotide-binding</keyword>